<feature type="binding site" evidence="5">
    <location>
        <position position="305"/>
    </location>
    <ligand>
        <name>substrate</name>
    </ligand>
</feature>
<reference evidence="8" key="1">
    <citation type="submission" date="2023-03" db="EMBL/GenBank/DDBJ databases">
        <authorList>
            <person name="Julca I."/>
        </authorList>
    </citation>
    <scope>NUCLEOTIDE SEQUENCE</scope>
</reference>
<protein>
    <recommendedName>
        <fullName evidence="2">poly(ADP-ribose) glycohydrolase</fullName>
        <ecNumber evidence="2">3.2.1.143</ecNumber>
    </recommendedName>
</protein>
<evidence type="ECO:0000256" key="1">
    <source>
        <dbReference type="ARBA" id="ARBA00009545"/>
    </source>
</evidence>
<keyword evidence="9" id="KW-1185">Reference proteome</keyword>
<dbReference type="GO" id="GO:0005975">
    <property type="term" value="P:carbohydrate metabolic process"/>
    <property type="evidence" value="ECO:0007669"/>
    <property type="project" value="InterPro"/>
</dbReference>
<organism evidence="8 9">
    <name type="scientific">Oldenlandia corymbosa var. corymbosa</name>
    <dbReference type="NCBI Taxonomy" id="529605"/>
    <lineage>
        <taxon>Eukaryota</taxon>
        <taxon>Viridiplantae</taxon>
        <taxon>Streptophyta</taxon>
        <taxon>Embryophyta</taxon>
        <taxon>Tracheophyta</taxon>
        <taxon>Spermatophyta</taxon>
        <taxon>Magnoliopsida</taxon>
        <taxon>eudicotyledons</taxon>
        <taxon>Gunneridae</taxon>
        <taxon>Pentapetalae</taxon>
        <taxon>asterids</taxon>
        <taxon>lamiids</taxon>
        <taxon>Gentianales</taxon>
        <taxon>Rubiaceae</taxon>
        <taxon>Rubioideae</taxon>
        <taxon>Spermacoceae</taxon>
        <taxon>Hedyotis-Oldenlandia complex</taxon>
        <taxon>Oldenlandia</taxon>
    </lineage>
</organism>
<accession>A0AAV1D8A2</accession>
<dbReference type="InterPro" id="IPR007724">
    <property type="entry name" value="Poly_GlycHdrlase"/>
</dbReference>
<dbReference type="GO" id="GO:0009225">
    <property type="term" value="P:nucleotide-sugar metabolic process"/>
    <property type="evidence" value="ECO:0007669"/>
    <property type="project" value="TreeGrafter"/>
</dbReference>
<dbReference type="EMBL" id="OX459121">
    <property type="protein sequence ID" value="CAI9104077.1"/>
    <property type="molecule type" value="Genomic_DNA"/>
</dbReference>
<feature type="binding site" evidence="5">
    <location>
        <position position="319"/>
    </location>
    <ligand>
        <name>substrate</name>
    </ligand>
</feature>
<proteinExistence type="inferred from homology"/>
<dbReference type="Proteomes" id="UP001161247">
    <property type="component" value="Chromosome 4"/>
</dbReference>
<dbReference type="Pfam" id="PF05028">
    <property type="entry name" value="PARG_cat_C"/>
    <property type="match status" value="1"/>
</dbReference>
<dbReference type="PANTHER" id="PTHR12837">
    <property type="entry name" value="POLY ADP-RIBOSE GLYCOHYDROLASE"/>
    <property type="match status" value="1"/>
</dbReference>
<evidence type="ECO:0000313" key="8">
    <source>
        <dbReference type="EMBL" id="CAI9104077.1"/>
    </source>
</evidence>
<feature type="binding site" evidence="5">
    <location>
        <position position="360"/>
    </location>
    <ligand>
        <name>substrate</name>
    </ligand>
</feature>
<dbReference type="GO" id="GO:0006282">
    <property type="term" value="P:regulation of DNA repair"/>
    <property type="evidence" value="ECO:0007669"/>
    <property type="project" value="InterPro"/>
</dbReference>
<evidence type="ECO:0000313" key="9">
    <source>
        <dbReference type="Proteomes" id="UP001161247"/>
    </source>
</evidence>
<dbReference type="EC" id="3.2.1.143" evidence="2"/>
<dbReference type="GO" id="GO:0005737">
    <property type="term" value="C:cytoplasm"/>
    <property type="evidence" value="ECO:0007669"/>
    <property type="project" value="TreeGrafter"/>
</dbReference>
<dbReference type="InterPro" id="IPR046372">
    <property type="entry name" value="PARG_cat_C"/>
</dbReference>
<dbReference type="AlphaFoldDB" id="A0AAV1D8A2"/>
<dbReference type="PANTHER" id="PTHR12837:SF0">
    <property type="entry name" value="POLY(ADP-RIBOSE) GLYCOHYDROLASE"/>
    <property type="match status" value="1"/>
</dbReference>
<gene>
    <name evidence="8" type="ORF">OLC1_LOCUS13086</name>
</gene>
<evidence type="ECO:0000256" key="2">
    <source>
        <dbReference type="ARBA" id="ARBA00012255"/>
    </source>
</evidence>
<keyword evidence="3" id="KW-0378">Hydrolase</keyword>
<dbReference type="GO" id="GO:1990966">
    <property type="term" value="P:ATP generation from poly-ADP-D-ribose"/>
    <property type="evidence" value="ECO:0007669"/>
    <property type="project" value="TreeGrafter"/>
</dbReference>
<feature type="domain" description="PARG catalytic Macro" evidence="6">
    <location>
        <begin position="272"/>
        <end position="538"/>
    </location>
</feature>
<dbReference type="Pfam" id="PF20811">
    <property type="entry name" value="PARG_cat_N"/>
    <property type="match status" value="1"/>
</dbReference>
<evidence type="ECO:0000259" key="7">
    <source>
        <dbReference type="Pfam" id="PF20811"/>
    </source>
</evidence>
<name>A0AAV1D8A2_OLDCO</name>
<dbReference type="GO" id="GO:0005634">
    <property type="term" value="C:nucleus"/>
    <property type="evidence" value="ECO:0007669"/>
    <property type="project" value="TreeGrafter"/>
</dbReference>
<evidence type="ECO:0000256" key="4">
    <source>
        <dbReference type="PIRSR" id="PIRSR607724-1"/>
    </source>
</evidence>
<evidence type="ECO:0000256" key="3">
    <source>
        <dbReference type="ARBA" id="ARBA00022801"/>
    </source>
</evidence>
<evidence type="ECO:0000256" key="5">
    <source>
        <dbReference type="PIRSR" id="PIRSR607724-2"/>
    </source>
</evidence>
<feature type="active site" evidence="4">
    <location>
        <position position="302"/>
    </location>
</feature>
<feature type="domain" description="PARG helical" evidence="7">
    <location>
        <begin position="122"/>
        <end position="253"/>
    </location>
</feature>
<feature type="active site" evidence="4">
    <location>
        <position position="320"/>
    </location>
</feature>
<feature type="active site" evidence="4">
    <location>
        <position position="321"/>
    </location>
</feature>
<comment type="similarity">
    <text evidence="1">Belongs to the poly(ADP-ribose) glycohydrolase family.</text>
</comment>
<dbReference type="GO" id="GO:0004649">
    <property type="term" value="F:poly(ADP-ribose) glycohydrolase activity"/>
    <property type="evidence" value="ECO:0007669"/>
    <property type="project" value="UniProtKB-EC"/>
</dbReference>
<dbReference type="InterPro" id="IPR048362">
    <property type="entry name" value="PARG_helical"/>
</dbReference>
<evidence type="ECO:0000259" key="6">
    <source>
        <dbReference type="Pfam" id="PF05028"/>
    </source>
</evidence>
<sequence>MYWLSNCCFTAKDYIIPATKQPPAAAEHFATMEEKSLSSNPDLKSILPYLPLHLRSSSLFWPPQVVEALKALSQGPGQSNVNSGQLLSLAISDIRNSLNYSSRSISTSALEGYALFFDDLMPRDESARWFEVTLPKMAALLLNLPSLLESHYQEARNSSVFGNTCLRLLESQQPGIVLLSRELIAALLSCSFLSLFPAGNRGAKFLPTINFHHLFACLYENYATNQENKIKCIIHYFERVCSCMPLGNVSFERKVLPFDPKANGISYPNSDLWSKSAVTLCSFKVRSFGLIEDQSGEALEVDFANEYLGGGALHRGCVQEEIRFMINPELITGMLFLPAMADNEAIEIVGTERFSSYSGYASTFRFCGDYVDRKDADSIGRLKTRIIAVDALCHPGRKQYGSECLLREINKAFCGFSYQSKGQQYQEPFKDNDHLESEVDFGVKKLNERVINHSMPLAGFSSSSQVTEGAISNELTGCHETNNCQALPNQEKIGVATGNWGCGAFGGDPEVKAMIQWLAASQALRPFISYHTFGSEAMKVLDQVTEWILSHEWTVGELWNMLEEYGRQRLNGETRFGFFHWLLPFLNGGENST</sequence>